<dbReference type="InterPro" id="IPR001223">
    <property type="entry name" value="Glyco_hydro18_cat"/>
</dbReference>
<dbReference type="CDD" id="cd02874">
    <property type="entry name" value="GH18_CFLE_spore_hydrolase"/>
    <property type="match status" value="1"/>
</dbReference>
<dbReference type="InterPro" id="IPR011583">
    <property type="entry name" value="Chitinase_II/V-like_cat"/>
</dbReference>
<dbReference type="eggNOG" id="COG3858">
    <property type="taxonomic scope" value="Bacteria"/>
</dbReference>
<sequence length="468" mass="53075">MNIYVVKSGDTLWSIASRYGVEVNQISYGNQLKNPNLLVIGQSLLIPEPLKEYIVQPGDSLYKISQKYYMDLNELQTFNQISDPSTLFIGQLIVMPAFIHTVRTGDTLYTISYNYKVPMQEILNANAISNPSLIYPNQQIRIPNTKPVIEVNAYTTRTDSQGVAEVNGLGSYFTYLAPFTHSITKEGSITELNDTGLISAADNQNVDPLLVLTNYVDGKFNSDLVATILRSESLQNTLISSILKKMEEKGYKGLNIDFEYVYPEDRENYNSFLRRTVSALKPKGYSVSTALAPKIKGDQKGLLYEAHDYKAHGEIVDFVVLMTYEWGWAGGKPWAIAPINEVKKVLDYAVTVIPRNKILMGAPLYGRDWKLPWVDGTFAKTVSPQGAIDLASKYGVRIQYNDQYESPFFKYWDESGQQHEVWFEDARSMLSKQMVVDAYKLRGLSYWVLGSAFPQNWVLQHSRYRVVK</sequence>
<dbReference type="EMBL" id="LIXZ01000001">
    <property type="protein sequence ID" value="KPL61511.1"/>
    <property type="molecule type" value="Genomic_DNA"/>
</dbReference>
<dbReference type="GO" id="GO:0008061">
    <property type="term" value="F:chitin binding"/>
    <property type="evidence" value="ECO:0007669"/>
    <property type="project" value="InterPro"/>
</dbReference>
<evidence type="ECO:0000259" key="4">
    <source>
        <dbReference type="PROSITE" id="PS51910"/>
    </source>
</evidence>
<evidence type="ECO:0000313" key="5">
    <source>
        <dbReference type="EMBL" id="KPL61511.1"/>
    </source>
</evidence>
<dbReference type="GO" id="GO:0016798">
    <property type="term" value="F:hydrolase activity, acting on glycosyl bonds"/>
    <property type="evidence" value="ECO:0007669"/>
    <property type="project" value="UniProtKB-KW"/>
</dbReference>
<evidence type="ECO:0000313" key="6">
    <source>
        <dbReference type="Proteomes" id="UP000050398"/>
    </source>
</evidence>
<evidence type="ECO:0000256" key="2">
    <source>
        <dbReference type="ARBA" id="ARBA00023295"/>
    </source>
</evidence>
<dbReference type="OrthoDB" id="9769314at2"/>
<dbReference type="InterPro" id="IPR029070">
    <property type="entry name" value="Chitinase_insertion_sf"/>
</dbReference>
<dbReference type="InterPro" id="IPR041704">
    <property type="entry name" value="CFLE_GH18"/>
</dbReference>
<evidence type="ECO:0000259" key="3">
    <source>
        <dbReference type="PROSITE" id="PS51782"/>
    </source>
</evidence>
<organism evidence="5 6">
    <name type="scientific">Rossellomorea vietnamensis</name>
    <dbReference type="NCBI Taxonomy" id="218284"/>
    <lineage>
        <taxon>Bacteria</taxon>
        <taxon>Bacillati</taxon>
        <taxon>Bacillota</taxon>
        <taxon>Bacilli</taxon>
        <taxon>Bacillales</taxon>
        <taxon>Bacillaceae</taxon>
        <taxon>Rossellomorea</taxon>
    </lineage>
</organism>
<dbReference type="GO" id="GO:0070492">
    <property type="term" value="F:oligosaccharide binding"/>
    <property type="evidence" value="ECO:0007669"/>
    <property type="project" value="TreeGrafter"/>
</dbReference>
<dbReference type="SMART" id="SM00257">
    <property type="entry name" value="LysM"/>
    <property type="match status" value="3"/>
</dbReference>
<dbReference type="InterPro" id="IPR017853">
    <property type="entry name" value="GH"/>
</dbReference>
<dbReference type="GO" id="GO:0012505">
    <property type="term" value="C:endomembrane system"/>
    <property type="evidence" value="ECO:0007669"/>
    <property type="project" value="TreeGrafter"/>
</dbReference>
<keyword evidence="2" id="KW-0326">Glycosidase</keyword>
<dbReference type="CDD" id="cd00118">
    <property type="entry name" value="LysM"/>
    <property type="match status" value="3"/>
</dbReference>
<feature type="domain" description="LysM" evidence="3">
    <location>
        <begin position="2"/>
        <end position="46"/>
    </location>
</feature>
<feature type="domain" description="LysM" evidence="3">
    <location>
        <begin position="98"/>
        <end position="142"/>
    </location>
</feature>
<feature type="domain" description="LysM" evidence="3">
    <location>
        <begin position="51"/>
        <end position="95"/>
    </location>
</feature>
<keyword evidence="1" id="KW-0378">Hydrolase</keyword>
<dbReference type="Gene3D" id="3.10.350.10">
    <property type="entry name" value="LysM domain"/>
    <property type="match status" value="3"/>
</dbReference>
<protein>
    <submittedName>
        <fullName evidence="5">Spore gernimation protein</fullName>
    </submittedName>
</protein>
<proteinExistence type="predicted"/>
<dbReference type="AlphaFoldDB" id="A0A0P6W991"/>
<gene>
    <name evidence="5" type="ORF">AM506_02460</name>
</gene>
<evidence type="ECO:0000256" key="1">
    <source>
        <dbReference type="ARBA" id="ARBA00022801"/>
    </source>
</evidence>
<feature type="domain" description="GH18" evidence="4">
    <location>
        <begin position="149"/>
        <end position="468"/>
    </location>
</feature>
<reference evidence="5 6" key="1">
    <citation type="submission" date="2015-08" db="EMBL/GenBank/DDBJ databases">
        <title>Draft Genome Sequence of Bacillus vietnamensis UCD-SED5.</title>
        <authorList>
            <person name="Lee R.D."/>
            <person name="Jospin G."/>
            <person name="Lang J.M."/>
            <person name="Coil D.A."/>
            <person name="Eisen J.A."/>
        </authorList>
    </citation>
    <scope>NUCLEOTIDE SEQUENCE [LARGE SCALE GENOMIC DNA]</scope>
    <source>
        <strain evidence="5 6">UCD-SED5</strain>
    </source>
</reference>
<dbReference type="InterPro" id="IPR036779">
    <property type="entry name" value="LysM_dom_sf"/>
</dbReference>
<dbReference type="PROSITE" id="PS51782">
    <property type="entry name" value="LYSM"/>
    <property type="match status" value="3"/>
</dbReference>
<dbReference type="SMART" id="SM00636">
    <property type="entry name" value="Glyco_18"/>
    <property type="match status" value="1"/>
</dbReference>
<accession>A0A0P6W991</accession>
<dbReference type="Pfam" id="PF00704">
    <property type="entry name" value="Glyco_hydro_18"/>
    <property type="match status" value="1"/>
</dbReference>
<dbReference type="SUPFAM" id="SSF54106">
    <property type="entry name" value="LysM domain"/>
    <property type="match status" value="3"/>
</dbReference>
<dbReference type="PANTHER" id="PTHR46066">
    <property type="entry name" value="CHITINASE DOMAIN-CONTAINING PROTEIN 1 FAMILY MEMBER"/>
    <property type="match status" value="1"/>
</dbReference>
<dbReference type="PANTHER" id="PTHR46066:SF2">
    <property type="entry name" value="CHITINASE DOMAIN-CONTAINING PROTEIN 1"/>
    <property type="match status" value="1"/>
</dbReference>
<dbReference type="SUPFAM" id="SSF51445">
    <property type="entry name" value="(Trans)glycosidases"/>
    <property type="match status" value="1"/>
</dbReference>
<dbReference type="Proteomes" id="UP000050398">
    <property type="component" value="Unassembled WGS sequence"/>
</dbReference>
<dbReference type="Gene3D" id="3.10.50.10">
    <property type="match status" value="1"/>
</dbReference>
<comment type="caution">
    <text evidence="5">The sequence shown here is derived from an EMBL/GenBank/DDBJ whole genome shotgun (WGS) entry which is preliminary data.</text>
</comment>
<dbReference type="InterPro" id="IPR018392">
    <property type="entry name" value="LysM"/>
</dbReference>
<dbReference type="PATRIC" id="fig|218284.4.peg.520"/>
<dbReference type="Gene3D" id="3.20.20.80">
    <property type="entry name" value="Glycosidases"/>
    <property type="match status" value="1"/>
</dbReference>
<dbReference type="RefSeq" id="WP_060670450.1">
    <property type="nucleotide sequence ID" value="NZ_LIXZ01000001.1"/>
</dbReference>
<dbReference type="PROSITE" id="PS51910">
    <property type="entry name" value="GH18_2"/>
    <property type="match status" value="1"/>
</dbReference>
<dbReference type="GO" id="GO:0005975">
    <property type="term" value="P:carbohydrate metabolic process"/>
    <property type="evidence" value="ECO:0007669"/>
    <property type="project" value="InterPro"/>
</dbReference>
<dbReference type="Pfam" id="PF01476">
    <property type="entry name" value="LysM"/>
    <property type="match status" value="3"/>
</dbReference>
<name>A0A0P6W991_9BACI</name>
<dbReference type="eggNOG" id="COG1388">
    <property type="taxonomic scope" value="Bacteria"/>
</dbReference>